<comment type="caution">
    <text evidence="2">The sequence shown here is derived from an EMBL/GenBank/DDBJ whole genome shotgun (WGS) entry which is preliminary data.</text>
</comment>
<protein>
    <submittedName>
        <fullName evidence="2">Uncharacterized protein</fullName>
    </submittedName>
</protein>
<reference evidence="2 3" key="1">
    <citation type="journal article" date="2018" name="Nat. Genet.">
        <title>The Rosa genome provides new insights in the design of modern roses.</title>
        <authorList>
            <person name="Bendahmane M."/>
        </authorList>
    </citation>
    <scope>NUCLEOTIDE SEQUENCE [LARGE SCALE GENOMIC DNA]</scope>
    <source>
        <strain evidence="3">cv. Old Blush</strain>
    </source>
</reference>
<keyword evidence="1" id="KW-1133">Transmembrane helix</keyword>
<gene>
    <name evidence="2" type="ORF">RchiOBHm_Chr2g0113051</name>
</gene>
<keyword evidence="1" id="KW-0812">Transmembrane</keyword>
<dbReference type="EMBL" id="PDCK01000040">
    <property type="protein sequence ID" value="PRQ48643.1"/>
    <property type="molecule type" value="Genomic_DNA"/>
</dbReference>
<dbReference type="Proteomes" id="UP000238479">
    <property type="component" value="Chromosome 2"/>
</dbReference>
<sequence length="41" mass="4718">MVNLSPELQFCYILMRRVCAAVQIAVLATLFNLQFFLQAKL</sequence>
<evidence type="ECO:0000256" key="1">
    <source>
        <dbReference type="SAM" id="Phobius"/>
    </source>
</evidence>
<feature type="transmembrane region" description="Helical" evidence="1">
    <location>
        <begin position="20"/>
        <end position="37"/>
    </location>
</feature>
<keyword evidence="1" id="KW-0472">Membrane</keyword>
<keyword evidence="3" id="KW-1185">Reference proteome</keyword>
<organism evidence="2 3">
    <name type="scientific">Rosa chinensis</name>
    <name type="common">China rose</name>
    <dbReference type="NCBI Taxonomy" id="74649"/>
    <lineage>
        <taxon>Eukaryota</taxon>
        <taxon>Viridiplantae</taxon>
        <taxon>Streptophyta</taxon>
        <taxon>Embryophyta</taxon>
        <taxon>Tracheophyta</taxon>
        <taxon>Spermatophyta</taxon>
        <taxon>Magnoliopsida</taxon>
        <taxon>eudicotyledons</taxon>
        <taxon>Gunneridae</taxon>
        <taxon>Pentapetalae</taxon>
        <taxon>rosids</taxon>
        <taxon>fabids</taxon>
        <taxon>Rosales</taxon>
        <taxon>Rosaceae</taxon>
        <taxon>Rosoideae</taxon>
        <taxon>Rosoideae incertae sedis</taxon>
        <taxon>Rosa</taxon>
    </lineage>
</organism>
<proteinExistence type="predicted"/>
<dbReference type="AlphaFoldDB" id="A0A2P6RQD6"/>
<name>A0A2P6RQD6_ROSCH</name>
<evidence type="ECO:0000313" key="3">
    <source>
        <dbReference type="Proteomes" id="UP000238479"/>
    </source>
</evidence>
<dbReference type="Gramene" id="PRQ48643">
    <property type="protein sequence ID" value="PRQ48643"/>
    <property type="gene ID" value="RchiOBHm_Chr2g0113051"/>
</dbReference>
<evidence type="ECO:0000313" key="2">
    <source>
        <dbReference type="EMBL" id="PRQ48643.1"/>
    </source>
</evidence>
<accession>A0A2P6RQD6</accession>